<keyword evidence="14" id="KW-1185">Reference proteome</keyword>
<organism evidence="13 14">
    <name type="scientific">Apodemus speciosus</name>
    <name type="common">Large Japanese field mouse</name>
    <dbReference type="NCBI Taxonomy" id="105296"/>
    <lineage>
        <taxon>Eukaryota</taxon>
        <taxon>Metazoa</taxon>
        <taxon>Chordata</taxon>
        <taxon>Craniata</taxon>
        <taxon>Vertebrata</taxon>
        <taxon>Euteleostomi</taxon>
        <taxon>Mammalia</taxon>
        <taxon>Eutheria</taxon>
        <taxon>Euarchontoglires</taxon>
        <taxon>Glires</taxon>
        <taxon>Rodentia</taxon>
        <taxon>Myomorpha</taxon>
        <taxon>Muroidea</taxon>
        <taxon>Muridae</taxon>
        <taxon>Murinae</taxon>
        <taxon>Apodemus</taxon>
    </lineage>
</organism>
<comment type="caution">
    <text evidence="13">The sequence shown here is derived from an EMBL/GenBank/DDBJ whole genome shotgun (WGS) entry which is preliminary data.</text>
</comment>
<keyword evidence="10 12" id="KW-0472">Membrane</keyword>
<dbReference type="EC" id="2.3.1.199" evidence="12"/>
<evidence type="ECO:0000256" key="2">
    <source>
        <dbReference type="ARBA" id="ARBA00005189"/>
    </source>
</evidence>
<reference evidence="13 14" key="1">
    <citation type="submission" date="2024-08" db="EMBL/GenBank/DDBJ databases">
        <title>The draft genome of Apodemus speciosus.</title>
        <authorList>
            <person name="Nabeshima K."/>
            <person name="Suzuki S."/>
            <person name="Onuma M."/>
        </authorList>
    </citation>
    <scope>NUCLEOTIDE SEQUENCE [LARGE SCALE GENOMIC DNA]</scope>
    <source>
        <strain evidence="13">IB14-021</strain>
    </source>
</reference>
<feature type="transmembrane region" description="Helical" evidence="12">
    <location>
        <begin position="184"/>
        <end position="210"/>
    </location>
</feature>
<keyword evidence="5 12" id="KW-0812">Transmembrane</keyword>
<dbReference type="InterPro" id="IPR030457">
    <property type="entry name" value="ELO_CS"/>
</dbReference>
<comment type="catalytic activity">
    <reaction evidence="12">
        <text>a very-long-chain acyl-CoA + malonyl-CoA + H(+) = a very-long-chain 3-oxoacyl-CoA + CO2 + CoA</text>
        <dbReference type="Rhea" id="RHEA:32727"/>
        <dbReference type="ChEBI" id="CHEBI:15378"/>
        <dbReference type="ChEBI" id="CHEBI:16526"/>
        <dbReference type="ChEBI" id="CHEBI:57287"/>
        <dbReference type="ChEBI" id="CHEBI:57384"/>
        <dbReference type="ChEBI" id="CHEBI:90725"/>
        <dbReference type="ChEBI" id="CHEBI:90736"/>
        <dbReference type="EC" id="2.3.1.199"/>
    </reaction>
</comment>
<dbReference type="InterPro" id="IPR002076">
    <property type="entry name" value="ELO_fam"/>
</dbReference>
<keyword evidence="8 12" id="KW-1133">Transmembrane helix</keyword>
<evidence type="ECO:0000256" key="10">
    <source>
        <dbReference type="ARBA" id="ARBA00023136"/>
    </source>
</evidence>
<dbReference type="PANTHER" id="PTHR11157:SF68">
    <property type="entry name" value="ELONGATION OF VERY LONG CHAIN FATTY ACIDS PROTEIN 3"/>
    <property type="match status" value="1"/>
</dbReference>
<evidence type="ECO:0000256" key="3">
    <source>
        <dbReference type="ARBA" id="ARBA00022516"/>
    </source>
</evidence>
<feature type="transmembrane region" description="Helical" evidence="12">
    <location>
        <begin position="153"/>
        <end position="172"/>
    </location>
</feature>
<keyword evidence="6" id="KW-0256">Endoplasmic reticulum</keyword>
<evidence type="ECO:0000256" key="1">
    <source>
        <dbReference type="ARBA" id="ARBA00004141"/>
    </source>
</evidence>
<keyword evidence="4 12" id="KW-0808">Transferase</keyword>
<evidence type="ECO:0000256" key="6">
    <source>
        <dbReference type="ARBA" id="ARBA00022824"/>
    </source>
</evidence>
<evidence type="ECO:0000256" key="11">
    <source>
        <dbReference type="ARBA" id="ARBA00023160"/>
    </source>
</evidence>
<evidence type="ECO:0000313" key="14">
    <source>
        <dbReference type="Proteomes" id="UP001623349"/>
    </source>
</evidence>
<gene>
    <name evidence="13" type="ORF">APTSU1_001772800</name>
</gene>
<keyword evidence="3 12" id="KW-0444">Lipid biosynthesis</keyword>
<dbReference type="PANTHER" id="PTHR11157">
    <property type="entry name" value="FATTY ACID ACYL TRANSFERASE-RELATED"/>
    <property type="match status" value="1"/>
</dbReference>
<comment type="subcellular location">
    <subcellularLocation>
        <location evidence="1">Membrane</location>
        <topology evidence="1">Multi-pass membrane protein</topology>
    </subcellularLocation>
</comment>
<dbReference type="Pfam" id="PF01151">
    <property type="entry name" value="ELO"/>
    <property type="match status" value="1"/>
</dbReference>
<evidence type="ECO:0000256" key="7">
    <source>
        <dbReference type="ARBA" id="ARBA00022832"/>
    </source>
</evidence>
<dbReference type="EMBL" id="BAAFST010000019">
    <property type="protein sequence ID" value="GAB1302489.1"/>
    <property type="molecule type" value="Genomic_DNA"/>
</dbReference>
<evidence type="ECO:0000256" key="5">
    <source>
        <dbReference type="ARBA" id="ARBA00022692"/>
    </source>
</evidence>
<evidence type="ECO:0000256" key="9">
    <source>
        <dbReference type="ARBA" id="ARBA00023098"/>
    </source>
</evidence>
<evidence type="ECO:0000256" key="4">
    <source>
        <dbReference type="ARBA" id="ARBA00022679"/>
    </source>
</evidence>
<keyword evidence="9 12" id="KW-0443">Lipid metabolism</keyword>
<evidence type="ECO:0000313" key="13">
    <source>
        <dbReference type="EMBL" id="GAB1302489.1"/>
    </source>
</evidence>
<feature type="transmembrane region" description="Helical" evidence="12">
    <location>
        <begin position="22"/>
        <end position="42"/>
    </location>
</feature>
<feature type="transmembrane region" description="Helical" evidence="12">
    <location>
        <begin position="222"/>
        <end position="241"/>
    </location>
</feature>
<name>A0ABQ0FTB1_APOSI</name>
<dbReference type="PROSITE" id="PS01188">
    <property type="entry name" value="ELO"/>
    <property type="match status" value="1"/>
</dbReference>
<protein>
    <recommendedName>
        <fullName evidence="12">Elongation of very long chain fatty acids protein</fullName>
        <ecNumber evidence="12">2.3.1.199</ecNumber>
    </recommendedName>
    <alternativeName>
        <fullName evidence="12">Very-long-chain 3-oxoacyl-CoA synthase</fullName>
    </alternativeName>
</protein>
<accession>A0ABQ0FTB1</accession>
<comment type="pathway">
    <text evidence="2">Lipid metabolism.</text>
</comment>
<sequence length="257" mass="30506">MELIQPYNFEMSRDLRPFLEEYCSFLIVLVYLLLIIVGQTYMRRRKGFSLQRPLIVWSFFLAIFSILGTLRMWKFMGTVLFTAGLKETVCFSNYTEDTIVRFWSCLFLLSKIVELGDTAFIILRKRPLIFVHWYHHSTVLLYTSFGYKNKVPSGGWFMTMNLGVHSIMYTYYTMKAAKVKHPNILPMIITSLQILQMVLGTIFGILNYIWRQEKGCYTTTEHFFWSFMLYATYFILFAHFFHRAYLRPKGKAESKSQ</sequence>
<keyword evidence="11 12" id="KW-0275">Fatty acid biosynthesis</keyword>
<comment type="similarity">
    <text evidence="12">Belongs to the ELO family.</text>
</comment>
<proteinExistence type="inferred from homology"/>
<keyword evidence="7 12" id="KW-0276">Fatty acid metabolism</keyword>
<dbReference type="Proteomes" id="UP001623349">
    <property type="component" value="Unassembled WGS sequence"/>
</dbReference>
<evidence type="ECO:0000256" key="8">
    <source>
        <dbReference type="ARBA" id="ARBA00022989"/>
    </source>
</evidence>
<feature type="transmembrane region" description="Helical" evidence="12">
    <location>
        <begin position="54"/>
        <end position="73"/>
    </location>
</feature>
<evidence type="ECO:0000256" key="12">
    <source>
        <dbReference type="RuleBase" id="RU361115"/>
    </source>
</evidence>